<keyword evidence="6 13" id="KW-0732">Signal</keyword>
<dbReference type="InterPro" id="IPR039426">
    <property type="entry name" value="TonB-dep_rcpt-like"/>
</dbReference>
<dbReference type="InterPro" id="IPR037066">
    <property type="entry name" value="Plug_dom_sf"/>
</dbReference>
<keyword evidence="17" id="KW-1185">Reference proteome</keyword>
<evidence type="ECO:0000256" key="5">
    <source>
        <dbReference type="ARBA" id="ARBA00022692"/>
    </source>
</evidence>
<feature type="short sequence motif" description="TonB box" evidence="11">
    <location>
        <begin position="31"/>
        <end position="37"/>
    </location>
</feature>
<evidence type="ECO:0000256" key="2">
    <source>
        <dbReference type="ARBA" id="ARBA00009810"/>
    </source>
</evidence>
<gene>
    <name evidence="16" type="ORF">OQ257_10610</name>
</gene>
<feature type="domain" description="TonB-dependent receptor plug" evidence="15">
    <location>
        <begin position="44"/>
        <end position="130"/>
    </location>
</feature>
<feature type="domain" description="TonB-dependent receptor-like beta-barrel" evidence="14">
    <location>
        <begin position="223"/>
        <end position="626"/>
    </location>
</feature>
<keyword evidence="16" id="KW-0675">Receptor</keyword>
<dbReference type="PANTHER" id="PTHR30069:SF41">
    <property type="entry name" value="HEME_HEMOPEXIN UTILIZATION PROTEIN C"/>
    <property type="match status" value="1"/>
</dbReference>
<evidence type="ECO:0000256" key="13">
    <source>
        <dbReference type="SAM" id="SignalP"/>
    </source>
</evidence>
<dbReference type="InterPro" id="IPR000531">
    <property type="entry name" value="Beta-barrel_TonB"/>
</dbReference>
<comment type="caution">
    <text evidence="16">The sequence shown here is derived from an EMBL/GenBank/DDBJ whole genome shotgun (WGS) entry which is preliminary data.</text>
</comment>
<dbReference type="InterPro" id="IPR036942">
    <property type="entry name" value="Beta-barrel_TonB_sf"/>
</dbReference>
<dbReference type="RefSeq" id="WP_275218427.1">
    <property type="nucleotide sequence ID" value="NZ_JAPHVQ010000012.1"/>
</dbReference>
<evidence type="ECO:0000256" key="6">
    <source>
        <dbReference type="ARBA" id="ARBA00022729"/>
    </source>
</evidence>
<dbReference type="PANTHER" id="PTHR30069">
    <property type="entry name" value="TONB-DEPENDENT OUTER MEMBRANE RECEPTOR"/>
    <property type="match status" value="1"/>
</dbReference>
<evidence type="ECO:0000256" key="11">
    <source>
        <dbReference type="PROSITE-ProRule" id="PRU10143"/>
    </source>
</evidence>
<keyword evidence="3 10" id="KW-0813">Transport</keyword>
<dbReference type="GO" id="GO:0015344">
    <property type="term" value="F:siderophore uptake transmembrane transporter activity"/>
    <property type="evidence" value="ECO:0007669"/>
    <property type="project" value="TreeGrafter"/>
</dbReference>
<evidence type="ECO:0000259" key="15">
    <source>
        <dbReference type="Pfam" id="PF07715"/>
    </source>
</evidence>
<dbReference type="GO" id="GO:0009279">
    <property type="term" value="C:cell outer membrane"/>
    <property type="evidence" value="ECO:0007669"/>
    <property type="project" value="UniProtKB-SubCell"/>
</dbReference>
<dbReference type="Proteomes" id="UP001142444">
    <property type="component" value="Unassembled WGS sequence"/>
</dbReference>
<dbReference type="Gene3D" id="2.40.170.20">
    <property type="entry name" value="TonB-dependent receptor, beta-barrel domain"/>
    <property type="match status" value="1"/>
</dbReference>
<name>A0A9X4JFE3_ACTEU</name>
<evidence type="ECO:0000256" key="9">
    <source>
        <dbReference type="ARBA" id="ARBA00023237"/>
    </source>
</evidence>
<evidence type="ECO:0000256" key="1">
    <source>
        <dbReference type="ARBA" id="ARBA00004571"/>
    </source>
</evidence>
<feature type="signal peptide" evidence="13">
    <location>
        <begin position="1"/>
        <end position="24"/>
    </location>
</feature>
<dbReference type="InterPro" id="IPR012910">
    <property type="entry name" value="Plug_dom"/>
</dbReference>
<keyword evidence="8 10" id="KW-0472">Membrane</keyword>
<feature type="chain" id="PRO_5040742863" evidence="13">
    <location>
        <begin position="25"/>
        <end position="658"/>
    </location>
</feature>
<evidence type="ECO:0000256" key="3">
    <source>
        <dbReference type="ARBA" id="ARBA00022448"/>
    </source>
</evidence>
<dbReference type="InterPro" id="IPR010916">
    <property type="entry name" value="TonB_box_CS"/>
</dbReference>
<evidence type="ECO:0000256" key="8">
    <source>
        <dbReference type="ARBA" id="ARBA00023136"/>
    </source>
</evidence>
<dbReference type="PROSITE" id="PS52016">
    <property type="entry name" value="TONB_DEPENDENT_REC_3"/>
    <property type="match status" value="1"/>
</dbReference>
<dbReference type="AlphaFoldDB" id="A0A9X4JFE3"/>
<dbReference type="Gene3D" id="2.170.130.10">
    <property type="entry name" value="TonB-dependent receptor, plug domain"/>
    <property type="match status" value="1"/>
</dbReference>
<evidence type="ECO:0000256" key="7">
    <source>
        <dbReference type="ARBA" id="ARBA00023077"/>
    </source>
</evidence>
<evidence type="ECO:0000256" key="10">
    <source>
        <dbReference type="PROSITE-ProRule" id="PRU01360"/>
    </source>
</evidence>
<protein>
    <submittedName>
        <fullName evidence="16">TonB-dependent receptor</fullName>
    </submittedName>
</protein>
<dbReference type="PROSITE" id="PS00430">
    <property type="entry name" value="TONB_DEPENDENT_REC_1"/>
    <property type="match status" value="1"/>
</dbReference>
<keyword evidence="9 10" id="KW-0998">Cell outer membrane</keyword>
<reference evidence="16" key="1">
    <citation type="submission" date="2022-11" db="EMBL/GenBank/DDBJ databases">
        <authorList>
            <person name="Kamali M."/>
            <person name="Peak L."/>
            <person name="Go Y.Y."/>
            <person name="Balasuriya U.B.R."/>
            <person name="Carossino M."/>
        </authorList>
    </citation>
    <scope>NUCLEOTIDE SEQUENCE</scope>
    <source>
        <strain evidence="16">4524</strain>
    </source>
</reference>
<evidence type="ECO:0000313" key="16">
    <source>
        <dbReference type="EMBL" id="MDE8035610.1"/>
    </source>
</evidence>
<dbReference type="GO" id="GO:0044718">
    <property type="term" value="P:siderophore transmembrane transport"/>
    <property type="evidence" value="ECO:0007669"/>
    <property type="project" value="TreeGrafter"/>
</dbReference>
<keyword evidence="4 10" id="KW-1134">Transmembrane beta strand</keyword>
<keyword evidence="5 10" id="KW-0812">Transmembrane</keyword>
<dbReference type="Pfam" id="PF07715">
    <property type="entry name" value="Plug"/>
    <property type="match status" value="1"/>
</dbReference>
<dbReference type="SUPFAM" id="SSF56935">
    <property type="entry name" value="Porins"/>
    <property type="match status" value="1"/>
</dbReference>
<evidence type="ECO:0000259" key="14">
    <source>
        <dbReference type="Pfam" id="PF00593"/>
    </source>
</evidence>
<reference evidence="16" key="2">
    <citation type="journal article" date="2023" name="Pathogens">
        <title>Pathological Features and Genomic Characterization of an Actinobacillus equuli subsp. equuli Bearing Unique Virulence-Associated Genes from an Adult Horse with Pleuropneumonia.</title>
        <authorList>
            <person name="Kamali M."/>
            <person name="Carossino M."/>
            <person name="Del Piero F."/>
            <person name="Peak L."/>
            <person name="Mitchell M.S."/>
            <person name="Willette J."/>
            <person name="Baker R."/>
            <person name="Li F."/>
            <person name="Kenez A."/>
            <person name="Balasuriya U.B.R."/>
            <person name="Go Y.Y."/>
        </authorList>
    </citation>
    <scope>NUCLEOTIDE SEQUENCE</scope>
    <source>
        <strain evidence="16">4524</strain>
    </source>
</reference>
<accession>A0A9X4JFE3</accession>
<proteinExistence type="inferred from homology"/>
<comment type="similarity">
    <text evidence="2 10 12">Belongs to the TonB-dependent receptor family.</text>
</comment>
<dbReference type="EMBL" id="JAPHVQ010000012">
    <property type="protein sequence ID" value="MDE8035610.1"/>
    <property type="molecule type" value="Genomic_DNA"/>
</dbReference>
<evidence type="ECO:0000256" key="4">
    <source>
        <dbReference type="ARBA" id="ARBA00022452"/>
    </source>
</evidence>
<evidence type="ECO:0000313" key="17">
    <source>
        <dbReference type="Proteomes" id="UP001142444"/>
    </source>
</evidence>
<keyword evidence="7 11" id="KW-0798">TonB box</keyword>
<dbReference type="Pfam" id="PF00593">
    <property type="entry name" value="TonB_dep_Rec_b-barrel"/>
    <property type="match status" value="1"/>
</dbReference>
<organism evidence="16 17">
    <name type="scientific">Actinobacillus equuli subsp. equuli</name>
    <dbReference type="NCBI Taxonomy" id="202947"/>
    <lineage>
        <taxon>Bacteria</taxon>
        <taxon>Pseudomonadati</taxon>
        <taxon>Pseudomonadota</taxon>
        <taxon>Gammaproteobacteria</taxon>
        <taxon>Pasteurellales</taxon>
        <taxon>Pasteurellaceae</taxon>
        <taxon>Actinobacillus</taxon>
    </lineage>
</organism>
<sequence length="658" mass="72992">MHKHKKTIFQLSLISLAVSGYASANQANLDTVEVQAQPTVNHTRNISNLRELLANRTDVNIGGGSVSAQYISIRGAGQDRIGMVVDNTSTNTQQWYHQGRFQLDPSMVKSIKVDKGAGAASAGIGMTDGVIRAETVSAKDLLKNGNTFGARIGSEYNSNRGGNGSLSLYGQADNLDILLLGSWGNDKNYKAGRGYSDKVNTNSRVVNNTARRQGNYLAKFGYDLTEKHRIGASFRQETFYGNGQDRFEMIFNGRPVNANTTKRTYNLEYTGKDFGLVRDIQANAFYIDGRDQREDYQKDKLTGYQRHSKTETSGANLAFTSELNNEHLLKYGVNLRKEQTSSQNSFGNIKGEQKSEYGLYAEGIWSLGKALTLTTGLRYDHYTLDTAGKVDKKGAPIAGKKSVSDSKLNPSFGLIWDVTPNFSLNAKLNYASRSPILASAYTVTDNRGSLDKARGLRFVDPNLKTEDARLAEVGFEWKYADFNVKGSVFEQRVKNFYQSKDSIISNAGTLNTKGYEAELDYQWNALKLTAGVAYADPKADFALSNDPLNVIPQGRQWSTGVSYKFAEPSLELGWLGRYAQSKEYQTGSGAKAETKRRIGYGVHDIFVNWQPLSQDNFNVNFTVKNIGNKFYRSHSQRNNAVTPPSPGREFKLGMNYSF</sequence>
<comment type="subcellular location">
    <subcellularLocation>
        <location evidence="1 10">Cell outer membrane</location>
        <topology evidence="1 10">Multi-pass membrane protein</topology>
    </subcellularLocation>
</comment>
<evidence type="ECO:0000256" key="12">
    <source>
        <dbReference type="RuleBase" id="RU003357"/>
    </source>
</evidence>